<sequence>MKYFDRRRTGKWTGEVSTYDFTVRLLGYISFVIIVLAILAGIIYYLLM</sequence>
<dbReference type="Proteomes" id="UP000600774">
    <property type="component" value="Unassembled WGS sequence"/>
</dbReference>
<dbReference type="RefSeq" id="WP_156157252.1">
    <property type="nucleotide sequence ID" value="NZ_DUJU01000178.1"/>
</dbReference>
<gene>
    <name evidence="2" type="ORF">HA338_15590</name>
</gene>
<reference evidence="2" key="1">
    <citation type="journal article" date="2020" name="bioRxiv">
        <title>A rank-normalized archaeal taxonomy based on genome phylogeny resolves widespread incomplete and uneven classifications.</title>
        <authorList>
            <person name="Rinke C."/>
            <person name="Chuvochina M."/>
            <person name="Mussig A.J."/>
            <person name="Chaumeil P.-A."/>
            <person name="Waite D.W."/>
            <person name="Whitman W.B."/>
            <person name="Parks D.H."/>
            <person name="Hugenholtz P."/>
        </authorList>
    </citation>
    <scope>NUCLEOTIDE SEQUENCE</scope>
    <source>
        <strain evidence="2">UBA8876</strain>
    </source>
</reference>
<evidence type="ECO:0000256" key="1">
    <source>
        <dbReference type="SAM" id="Phobius"/>
    </source>
</evidence>
<proteinExistence type="predicted"/>
<organism evidence="2 3">
    <name type="scientific">Methanosarcina acetivorans</name>
    <dbReference type="NCBI Taxonomy" id="2214"/>
    <lineage>
        <taxon>Archaea</taxon>
        <taxon>Methanobacteriati</taxon>
        <taxon>Methanobacteriota</taxon>
        <taxon>Stenosarchaea group</taxon>
        <taxon>Methanomicrobia</taxon>
        <taxon>Methanosarcinales</taxon>
        <taxon>Methanosarcinaceae</taxon>
        <taxon>Methanosarcina</taxon>
    </lineage>
</organism>
<evidence type="ECO:0000313" key="3">
    <source>
        <dbReference type="Proteomes" id="UP000600774"/>
    </source>
</evidence>
<dbReference type="GeneID" id="42864032"/>
<keyword evidence="1" id="KW-0812">Transmembrane</keyword>
<keyword evidence="1" id="KW-1133">Transmembrane helix</keyword>
<dbReference type="AlphaFoldDB" id="A0A832SLJ5"/>
<name>A0A832SLJ5_9EURY</name>
<feature type="transmembrane region" description="Helical" evidence="1">
    <location>
        <begin position="21"/>
        <end position="47"/>
    </location>
</feature>
<protein>
    <submittedName>
        <fullName evidence="2">Uncharacterized protein</fullName>
    </submittedName>
</protein>
<dbReference type="EMBL" id="DUJU01000178">
    <property type="protein sequence ID" value="HIH95380.1"/>
    <property type="molecule type" value="Genomic_DNA"/>
</dbReference>
<evidence type="ECO:0000313" key="2">
    <source>
        <dbReference type="EMBL" id="HIH95380.1"/>
    </source>
</evidence>
<comment type="caution">
    <text evidence="2">The sequence shown here is derived from an EMBL/GenBank/DDBJ whole genome shotgun (WGS) entry which is preliminary data.</text>
</comment>
<keyword evidence="1" id="KW-0472">Membrane</keyword>
<accession>A0A832SLJ5</accession>